<dbReference type="PANTHER" id="PTHR12608">
    <property type="entry name" value="TRANSMEMBRANE PROTEIN HTP-1 RELATED"/>
    <property type="match status" value="1"/>
</dbReference>
<dbReference type="Proteomes" id="UP000001572">
    <property type="component" value="Chromosome"/>
</dbReference>
<dbReference type="KEGG" id="amt:Amet_4793"/>
<dbReference type="STRING" id="293826.Amet_4793"/>
<comment type="similarity">
    <text evidence="2 6">Belongs to the GDT1 family.</text>
</comment>
<evidence type="ECO:0000256" key="3">
    <source>
        <dbReference type="ARBA" id="ARBA00022692"/>
    </source>
</evidence>
<proteinExistence type="inferred from homology"/>
<gene>
    <name evidence="7" type="ordered locus">Amet_4793</name>
</gene>
<accession>A6TXE1</accession>
<reference evidence="8" key="1">
    <citation type="journal article" date="2016" name="Genome Announc.">
        <title>Complete genome sequence of Alkaliphilus metalliredigens strain QYMF, an alkaliphilic and metal-reducing bacterium isolated from borax-contaminated leachate ponds.</title>
        <authorList>
            <person name="Hwang C."/>
            <person name="Copeland A."/>
            <person name="Lucas S."/>
            <person name="Lapidus A."/>
            <person name="Barry K."/>
            <person name="Detter J.C."/>
            <person name="Glavina Del Rio T."/>
            <person name="Hammon N."/>
            <person name="Israni S."/>
            <person name="Dalin E."/>
            <person name="Tice H."/>
            <person name="Pitluck S."/>
            <person name="Chertkov O."/>
            <person name="Brettin T."/>
            <person name="Bruce D."/>
            <person name="Han C."/>
            <person name="Schmutz J."/>
            <person name="Larimer F."/>
            <person name="Land M.L."/>
            <person name="Hauser L."/>
            <person name="Kyrpides N."/>
            <person name="Mikhailova N."/>
            <person name="Ye Q."/>
            <person name="Zhou J."/>
            <person name="Richardson P."/>
            <person name="Fields M.W."/>
        </authorList>
    </citation>
    <scope>NUCLEOTIDE SEQUENCE [LARGE SCALE GENOMIC DNA]</scope>
    <source>
        <strain evidence="8">QYMF</strain>
    </source>
</reference>
<protein>
    <recommendedName>
        <fullName evidence="6">GDT1 family protein</fullName>
    </recommendedName>
</protein>
<dbReference type="InterPro" id="IPR001727">
    <property type="entry name" value="GDT1-like"/>
</dbReference>
<keyword evidence="3 6" id="KW-0812">Transmembrane</keyword>
<dbReference type="OrthoDB" id="9801356at2"/>
<comment type="caution">
    <text evidence="6">Lacks conserved residue(s) required for the propagation of feature annotation.</text>
</comment>
<organism evidence="7 8">
    <name type="scientific">Alkaliphilus metalliredigens (strain QYMF)</name>
    <dbReference type="NCBI Taxonomy" id="293826"/>
    <lineage>
        <taxon>Bacteria</taxon>
        <taxon>Bacillati</taxon>
        <taxon>Bacillota</taxon>
        <taxon>Clostridia</taxon>
        <taxon>Peptostreptococcales</taxon>
        <taxon>Natronincolaceae</taxon>
        <taxon>Alkaliphilus</taxon>
    </lineage>
</organism>
<dbReference type="GO" id="GO:0016020">
    <property type="term" value="C:membrane"/>
    <property type="evidence" value="ECO:0007669"/>
    <property type="project" value="UniProtKB-SubCell"/>
</dbReference>
<dbReference type="RefSeq" id="WP_012065744.1">
    <property type="nucleotide sequence ID" value="NC_009633.1"/>
</dbReference>
<evidence type="ECO:0000256" key="6">
    <source>
        <dbReference type="RuleBase" id="RU365102"/>
    </source>
</evidence>
<dbReference type="PANTHER" id="PTHR12608:SF1">
    <property type="entry name" value="TRANSMEMBRANE PROTEIN 165"/>
    <property type="match status" value="1"/>
</dbReference>
<dbReference type="GO" id="GO:0046873">
    <property type="term" value="F:metal ion transmembrane transporter activity"/>
    <property type="evidence" value="ECO:0007669"/>
    <property type="project" value="InterPro"/>
</dbReference>
<evidence type="ECO:0000313" key="8">
    <source>
        <dbReference type="Proteomes" id="UP000001572"/>
    </source>
</evidence>
<dbReference type="AlphaFoldDB" id="A6TXE1"/>
<evidence type="ECO:0000313" key="7">
    <source>
        <dbReference type="EMBL" id="ABR50859.1"/>
    </source>
</evidence>
<dbReference type="Pfam" id="PF01169">
    <property type="entry name" value="GDT1"/>
    <property type="match status" value="1"/>
</dbReference>
<dbReference type="eggNOG" id="COG2119">
    <property type="taxonomic scope" value="Bacteria"/>
</dbReference>
<feature type="transmembrane region" description="Helical" evidence="6">
    <location>
        <begin position="68"/>
        <end position="87"/>
    </location>
</feature>
<evidence type="ECO:0000256" key="4">
    <source>
        <dbReference type="ARBA" id="ARBA00022989"/>
    </source>
</evidence>
<feature type="transmembrane region" description="Helical" evidence="6">
    <location>
        <begin position="34"/>
        <end position="56"/>
    </location>
</feature>
<keyword evidence="5 6" id="KW-0472">Membrane</keyword>
<dbReference type="HOGENOM" id="CLU_140894_3_1_9"/>
<keyword evidence="8" id="KW-1185">Reference proteome</keyword>
<evidence type="ECO:0000256" key="2">
    <source>
        <dbReference type="ARBA" id="ARBA00009190"/>
    </source>
</evidence>
<sequence>MLRIIFSTFLVVFVAELGDKTQLQTMLLATQSESIWPVFIGASLALLLSSLLGVLAGTYLTKYIPTSYLQTGAGVVFIVIGVLTLSGKF</sequence>
<evidence type="ECO:0000256" key="1">
    <source>
        <dbReference type="ARBA" id="ARBA00004141"/>
    </source>
</evidence>
<keyword evidence="4 6" id="KW-1133">Transmembrane helix</keyword>
<evidence type="ECO:0000256" key="5">
    <source>
        <dbReference type="ARBA" id="ARBA00023136"/>
    </source>
</evidence>
<comment type="subcellular location">
    <subcellularLocation>
        <location evidence="1 6">Membrane</location>
        <topology evidence="1 6">Multi-pass membrane protein</topology>
    </subcellularLocation>
</comment>
<dbReference type="EMBL" id="CP000724">
    <property type="protein sequence ID" value="ABR50859.1"/>
    <property type="molecule type" value="Genomic_DNA"/>
</dbReference>
<name>A6TXE1_ALKMQ</name>